<keyword evidence="1" id="KW-0479">Metal-binding</keyword>
<dbReference type="SUPFAM" id="SSF159941">
    <property type="entry name" value="MM3350-like"/>
    <property type="match status" value="1"/>
</dbReference>
<dbReference type="Proteomes" id="UP000275078">
    <property type="component" value="Unassembled WGS sequence"/>
</dbReference>
<dbReference type="Pfam" id="PF07929">
    <property type="entry name" value="PRiA4_ORF3"/>
    <property type="match status" value="1"/>
</dbReference>
<evidence type="ECO:0000256" key="4">
    <source>
        <dbReference type="PROSITE-ProRule" id="PRU00134"/>
    </source>
</evidence>
<dbReference type="SUPFAM" id="SSF144232">
    <property type="entry name" value="HIT/MYND zinc finger-like"/>
    <property type="match status" value="1"/>
</dbReference>
<dbReference type="STRING" id="1160509.A0A3N4IHU3"/>
<dbReference type="PROSITE" id="PS01360">
    <property type="entry name" value="ZF_MYND_1"/>
    <property type="match status" value="1"/>
</dbReference>
<dbReference type="Gene3D" id="3.10.290.30">
    <property type="entry name" value="MM3350-like"/>
    <property type="match status" value="1"/>
</dbReference>
<organism evidence="6 7">
    <name type="scientific">Ascobolus immersus RN42</name>
    <dbReference type="NCBI Taxonomy" id="1160509"/>
    <lineage>
        <taxon>Eukaryota</taxon>
        <taxon>Fungi</taxon>
        <taxon>Dikarya</taxon>
        <taxon>Ascomycota</taxon>
        <taxon>Pezizomycotina</taxon>
        <taxon>Pezizomycetes</taxon>
        <taxon>Pezizales</taxon>
        <taxon>Ascobolaceae</taxon>
        <taxon>Ascobolus</taxon>
    </lineage>
</organism>
<evidence type="ECO:0000313" key="7">
    <source>
        <dbReference type="Proteomes" id="UP000275078"/>
    </source>
</evidence>
<name>A0A3N4IHU3_ASCIM</name>
<feature type="domain" description="MYND-type" evidence="5">
    <location>
        <begin position="370"/>
        <end position="408"/>
    </location>
</feature>
<dbReference type="InterPro" id="IPR012912">
    <property type="entry name" value="Plasmid_pRiA4b_Orf3-like"/>
</dbReference>
<dbReference type="OrthoDB" id="432970at2759"/>
<dbReference type="EMBL" id="ML119662">
    <property type="protein sequence ID" value="RPA83751.1"/>
    <property type="molecule type" value="Genomic_DNA"/>
</dbReference>
<evidence type="ECO:0000259" key="5">
    <source>
        <dbReference type="PROSITE" id="PS50865"/>
    </source>
</evidence>
<dbReference type="InterPro" id="IPR002893">
    <property type="entry name" value="Znf_MYND"/>
</dbReference>
<evidence type="ECO:0000313" key="6">
    <source>
        <dbReference type="EMBL" id="RPA83751.1"/>
    </source>
</evidence>
<reference evidence="6 7" key="1">
    <citation type="journal article" date="2018" name="Nat. Ecol. Evol.">
        <title>Pezizomycetes genomes reveal the molecular basis of ectomycorrhizal truffle lifestyle.</title>
        <authorList>
            <person name="Murat C."/>
            <person name="Payen T."/>
            <person name="Noel B."/>
            <person name="Kuo A."/>
            <person name="Morin E."/>
            <person name="Chen J."/>
            <person name="Kohler A."/>
            <person name="Krizsan K."/>
            <person name="Balestrini R."/>
            <person name="Da Silva C."/>
            <person name="Montanini B."/>
            <person name="Hainaut M."/>
            <person name="Levati E."/>
            <person name="Barry K.W."/>
            <person name="Belfiori B."/>
            <person name="Cichocki N."/>
            <person name="Clum A."/>
            <person name="Dockter R.B."/>
            <person name="Fauchery L."/>
            <person name="Guy J."/>
            <person name="Iotti M."/>
            <person name="Le Tacon F."/>
            <person name="Lindquist E.A."/>
            <person name="Lipzen A."/>
            <person name="Malagnac F."/>
            <person name="Mello A."/>
            <person name="Molinier V."/>
            <person name="Miyauchi S."/>
            <person name="Poulain J."/>
            <person name="Riccioni C."/>
            <person name="Rubini A."/>
            <person name="Sitrit Y."/>
            <person name="Splivallo R."/>
            <person name="Traeger S."/>
            <person name="Wang M."/>
            <person name="Zifcakova L."/>
            <person name="Wipf D."/>
            <person name="Zambonelli A."/>
            <person name="Paolocci F."/>
            <person name="Nowrousian M."/>
            <person name="Ottonello S."/>
            <person name="Baldrian P."/>
            <person name="Spatafora J.W."/>
            <person name="Henrissat B."/>
            <person name="Nagy L.G."/>
            <person name="Aury J.M."/>
            <person name="Wincker P."/>
            <person name="Grigoriev I.V."/>
            <person name="Bonfante P."/>
            <person name="Martin F.M."/>
        </authorList>
    </citation>
    <scope>NUCLEOTIDE SEQUENCE [LARGE SCALE GENOMIC DNA]</scope>
    <source>
        <strain evidence="6 7">RN42</strain>
    </source>
</reference>
<sequence>MPFERHPHPSGLRPWVKFHPEDDISTINPAYLGNPETFIPTVNPKTKRIEQWGIPIDSRTIPGQSSYIGMHRLQTTQYTYRFDMLPEEQFVRMLGAIKEAKLRAVEASPAFELRRTWDYVLNITYLDLVNAKGENFVHRTVKVPGNLELGRFVDQVLLPVMGWRSDYCSYILTDRKDGTLFGPEGASYFDQQHLMARGYYYIPDNKYTLAHLLTGKKSALGFIYHLGFLHRHEITIEEILTPRINPCANGSIDLISGSGDTVPMEVAGSEWQKLYELSLRDPRSMKVLETVFSAPNFSDAEMRGPVYDRGYNPHTFHEDRIRARLEKALKGKPTTYEGGIPKRQVAPVHYELVADGGQANPVPDPVERKCHQCGKILENIKHCPKCKVAYYCNRECQTKHWQKHKKACAAAVKEGR</sequence>
<accession>A0A3N4IHU3</accession>
<proteinExistence type="predicted"/>
<protein>
    <recommendedName>
        <fullName evidence="5">MYND-type domain-containing protein</fullName>
    </recommendedName>
</protein>
<evidence type="ECO:0000256" key="3">
    <source>
        <dbReference type="ARBA" id="ARBA00022833"/>
    </source>
</evidence>
<dbReference type="PROSITE" id="PS50865">
    <property type="entry name" value="ZF_MYND_2"/>
    <property type="match status" value="1"/>
</dbReference>
<gene>
    <name evidence="6" type="ORF">BJ508DRAFT_341341</name>
</gene>
<evidence type="ECO:0000256" key="2">
    <source>
        <dbReference type="ARBA" id="ARBA00022771"/>
    </source>
</evidence>
<keyword evidence="7" id="KW-1185">Reference proteome</keyword>
<dbReference type="GO" id="GO:0008270">
    <property type="term" value="F:zinc ion binding"/>
    <property type="evidence" value="ECO:0007669"/>
    <property type="project" value="UniProtKB-KW"/>
</dbReference>
<evidence type="ECO:0000256" key="1">
    <source>
        <dbReference type="ARBA" id="ARBA00022723"/>
    </source>
</evidence>
<keyword evidence="3" id="KW-0862">Zinc</keyword>
<dbReference type="InterPro" id="IPR024047">
    <property type="entry name" value="MM3350-like_sf"/>
</dbReference>
<keyword evidence="2 4" id="KW-0863">Zinc-finger</keyword>
<dbReference type="AlphaFoldDB" id="A0A3N4IHU3"/>
<dbReference type="Gene3D" id="6.10.140.2220">
    <property type="match status" value="1"/>
</dbReference>
<dbReference type="Pfam" id="PF01753">
    <property type="entry name" value="zf-MYND"/>
    <property type="match status" value="1"/>
</dbReference>